<gene>
    <name evidence="1" type="ORF">A3I48_02755</name>
</gene>
<sequence length="135" mass="13753">MISLNYSNIKKAIEASEAKAKELGIAVSTAIVDEYGDLVAFSRMEGAIKISPKFALAKAYTAGTIGMATADMAPYATPGKPYYGMDALFGGELTTIAGGLPIKIGDKLAGGIGVGGSTDVNQDAECAKAALEVIS</sequence>
<name>A0A1F5MHQ2_9BACT</name>
<dbReference type="SUPFAM" id="SSF143744">
    <property type="entry name" value="GlcG-like"/>
    <property type="match status" value="1"/>
</dbReference>
<organism evidence="1 2">
    <name type="scientific">Candidatus Daviesbacteria bacterium RIFCSPLOWO2_02_FULL_36_7</name>
    <dbReference type="NCBI Taxonomy" id="1797792"/>
    <lineage>
        <taxon>Bacteria</taxon>
        <taxon>Candidatus Daviesiibacteriota</taxon>
    </lineage>
</organism>
<proteinExistence type="predicted"/>
<dbReference type="PANTHER" id="PTHR34309:SF1">
    <property type="entry name" value="PROTEIN GLCG"/>
    <property type="match status" value="1"/>
</dbReference>
<dbReference type="Gene3D" id="3.30.450.150">
    <property type="entry name" value="Haem-degrading domain"/>
    <property type="match status" value="1"/>
</dbReference>
<protein>
    <recommendedName>
        <fullName evidence="3">Cobalamin adenosyltransferase</fullName>
    </recommendedName>
</protein>
<accession>A0A1F5MHQ2</accession>
<evidence type="ECO:0008006" key="3">
    <source>
        <dbReference type="Google" id="ProtNLM"/>
    </source>
</evidence>
<dbReference type="InterPro" id="IPR052517">
    <property type="entry name" value="GlcG_carb_metab_protein"/>
</dbReference>
<dbReference type="InterPro" id="IPR005624">
    <property type="entry name" value="PduO/GlcC-like"/>
</dbReference>
<dbReference type="AlphaFoldDB" id="A0A1F5MHQ2"/>
<dbReference type="EMBL" id="MFDT01000028">
    <property type="protein sequence ID" value="OGE64859.1"/>
    <property type="molecule type" value="Genomic_DNA"/>
</dbReference>
<dbReference type="PANTHER" id="PTHR34309">
    <property type="entry name" value="SLR1406 PROTEIN"/>
    <property type="match status" value="1"/>
</dbReference>
<dbReference type="InterPro" id="IPR038084">
    <property type="entry name" value="PduO/GlcC-like_sf"/>
</dbReference>
<dbReference type="Pfam" id="PF03928">
    <property type="entry name" value="HbpS-like"/>
    <property type="match status" value="1"/>
</dbReference>
<evidence type="ECO:0000313" key="1">
    <source>
        <dbReference type="EMBL" id="OGE64859.1"/>
    </source>
</evidence>
<comment type="caution">
    <text evidence="1">The sequence shown here is derived from an EMBL/GenBank/DDBJ whole genome shotgun (WGS) entry which is preliminary data.</text>
</comment>
<reference evidence="1 2" key="1">
    <citation type="journal article" date="2016" name="Nat. Commun.">
        <title>Thousands of microbial genomes shed light on interconnected biogeochemical processes in an aquifer system.</title>
        <authorList>
            <person name="Anantharaman K."/>
            <person name="Brown C.T."/>
            <person name="Hug L.A."/>
            <person name="Sharon I."/>
            <person name="Castelle C.J."/>
            <person name="Probst A.J."/>
            <person name="Thomas B.C."/>
            <person name="Singh A."/>
            <person name="Wilkins M.J."/>
            <person name="Karaoz U."/>
            <person name="Brodie E.L."/>
            <person name="Williams K.H."/>
            <person name="Hubbard S.S."/>
            <person name="Banfield J.F."/>
        </authorList>
    </citation>
    <scope>NUCLEOTIDE SEQUENCE [LARGE SCALE GENOMIC DNA]</scope>
</reference>
<dbReference type="Proteomes" id="UP000178859">
    <property type="component" value="Unassembled WGS sequence"/>
</dbReference>
<evidence type="ECO:0000313" key="2">
    <source>
        <dbReference type="Proteomes" id="UP000178859"/>
    </source>
</evidence>